<gene>
    <name evidence="4" type="ORF">DFP97_103407</name>
</gene>
<proteinExistence type="predicted"/>
<dbReference type="OrthoDB" id="9797826at2"/>
<keyword evidence="2" id="KW-0012">Acyltransferase</keyword>
<dbReference type="EMBL" id="QPJD01000003">
    <property type="protein sequence ID" value="RCW50386.1"/>
    <property type="molecule type" value="Genomic_DNA"/>
</dbReference>
<dbReference type="AlphaFoldDB" id="A0A368WA25"/>
<dbReference type="InterPro" id="IPR050832">
    <property type="entry name" value="Bact_Acetyltransf"/>
</dbReference>
<sequence>MINIRTYCEEDLTSLTELMHDLGYPTTVERMRKRMSFIENIPLQFTFVATREERVVGMMGIRQIYSYEEDGITTQISLLVTKKEYEGQGIGRSLVGFAEEWALGRGSNLLYLTSGIRPERIRAHEFYKSIGFDTTGYRFVKKLER</sequence>
<evidence type="ECO:0000259" key="3">
    <source>
        <dbReference type="PROSITE" id="PS51186"/>
    </source>
</evidence>
<dbReference type="InterPro" id="IPR000182">
    <property type="entry name" value="GNAT_dom"/>
</dbReference>
<feature type="domain" description="N-acetyltransferase" evidence="3">
    <location>
        <begin position="2"/>
        <end position="145"/>
    </location>
</feature>
<evidence type="ECO:0000256" key="1">
    <source>
        <dbReference type="ARBA" id="ARBA00022679"/>
    </source>
</evidence>
<dbReference type="GO" id="GO:0016747">
    <property type="term" value="F:acyltransferase activity, transferring groups other than amino-acyl groups"/>
    <property type="evidence" value="ECO:0007669"/>
    <property type="project" value="InterPro"/>
</dbReference>
<dbReference type="SUPFAM" id="SSF55729">
    <property type="entry name" value="Acyl-CoA N-acyltransferases (Nat)"/>
    <property type="match status" value="1"/>
</dbReference>
<name>A0A368WA25_9BACL</name>
<dbReference type="RefSeq" id="WP_114379210.1">
    <property type="nucleotide sequence ID" value="NZ_QPJD01000003.1"/>
</dbReference>
<dbReference type="Proteomes" id="UP000252415">
    <property type="component" value="Unassembled WGS sequence"/>
</dbReference>
<evidence type="ECO:0000313" key="5">
    <source>
        <dbReference type="Proteomes" id="UP000252415"/>
    </source>
</evidence>
<comment type="caution">
    <text evidence="4">The sequence shown here is derived from an EMBL/GenBank/DDBJ whole genome shotgun (WGS) entry which is preliminary data.</text>
</comment>
<keyword evidence="5" id="KW-1185">Reference proteome</keyword>
<evidence type="ECO:0000256" key="2">
    <source>
        <dbReference type="ARBA" id="ARBA00023315"/>
    </source>
</evidence>
<evidence type="ECO:0000313" key="4">
    <source>
        <dbReference type="EMBL" id="RCW50386.1"/>
    </source>
</evidence>
<dbReference type="InterPro" id="IPR016181">
    <property type="entry name" value="Acyl_CoA_acyltransferase"/>
</dbReference>
<dbReference type="Pfam" id="PF00583">
    <property type="entry name" value="Acetyltransf_1"/>
    <property type="match status" value="1"/>
</dbReference>
<dbReference type="PANTHER" id="PTHR43877:SF2">
    <property type="entry name" value="AMINOALKYLPHOSPHONATE N-ACETYLTRANSFERASE-RELATED"/>
    <property type="match status" value="1"/>
</dbReference>
<accession>A0A368WA25</accession>
<reference evidence="4 5" key="1">
    <citation type="submission" date="2018-07" db="EMBL/GenBank/DDBJ databases">
        <title>Genomic Encyclopedia of Type Strains, Phase III (KMG-III): the genomes of soil and plant-associated and newly described type strains.</title>
        <authorList>
            <person name="Whitman W."/>
        </authorList>
    </citation>
    <scope>NUCLEOTIDE SEQUENCE [LARGE SCALE GENOMIC DNA]</scope>
    <source>
        <strain evidence="4 5">CECT 7506</strain>
    </source>
</reference>
<keyword evidence="1 4" id="KW-0808">Transferase</keyword>
<protein>
    <submittedName>
        <fullName evidence="4">Acetyltransferase (GNAT) family protein</fullName>
    </submittedName>
</protein>
<dbReference type="CDD" id="cd04301">
    <property type="entry name" value="NAT_SF"/>
    <property type="match status" value="1"/>
</dbReference>
<organism evidence="4 5">
    <name type="scientific">Paenibacillus prosopidis</name>
    <dbReference type="NCBI Taxonomy" id="630520"/>
    <lineage>
        <taxon>Bacteria</taxon>
        <taxon>Bacillati</taxon>
        <taxon>Bacillota</taxon>
        <taxon>Bacilli</taxon>
        <taxon>Bacillales</taxon>
        <taxon>Paenibacillaceae</taxon>
        <taxon>Paenibacillus</taxon>
    </lineage>
</organism>
<dbReference type="Gene3D" id="3.40.630.30">
    <property type="match status" value="1"/>
</dbReference>
<dbReference type="PANTHER" id="PTHR43877">
    <property type="entry name" value="AMINOALKYLPHOSPHONATE N-ACETYLTRANSFERASE-RELATED-RELATED"/>
    <property type="match status" value="1"/>
</dbReference>
<dbReference type="PROSITE" id="PS51186">
    <property type="entry name" value="GNAT"/>
    <property type="match status" value="1"/>
</dbReference>